<name>A0A2X0LK34_9BASI</name>
<keyword evidence="3" id="KW-1185">Reference proteome</keyword>
<dbReference type="EMBL" id="FMWP01000096">
    <property type="protein sequence ID" value="SCZ99373.1"/>
    <property type="molecule type" value="Genomic_DNA"/>
</dbReference>
<accession>A0A2X0LK34</accession>
<proteinExistence type="predicted"/>
<feature type="transmembrane region" description="Helical" evidence="1">
    <location>
        <begin position="62"/>
        <end position="84"/>
    </location>
</feature>
<keyword evidence="1" id="KW-0812">Transmembrane</keyword>
<reference evidence="3" key="1">
    <citation type="submission" date="2016-10" db="EMBL/GenBank/DDBJ databases">
        <authorList>
            <person name="Jeantristanb JTB J.-T."/>
            <person name="Ricardo R."/>
        </authorList>
    </citation>
    <scope>NUCLEOTIDE SEQUENCE [LARGE SCALE GENOMIC DNA]</scope>
</reference>
<dbReference type="Proteomes" id="UP000249723">
    <property type="component" value="Unassembled WGS sequence"/>
</dbReference>
<organism evidence="2 3">
    <name type="scientific">Microbotryum saponariae</name>
    <dbReference type="NCBI Taxonomy" id="289078"/>
    <lineage>
        <taxon>Eukaryota</taxon>
        <taxon>Fungi</taxon>
        <taxon>Dikarya</taxon>
        <taxon>Basidiomycota</taxon>
        <taxon>Pucciniomycotina</taxon>
        <taxon>Microbotryomycetes</taxon>
        <taxon>Microbotryales</taxon>
        <taxon>Microbotryaceae</taxon>
        <taxon>Microbotryum</taxon>
    </lineage>
</organism>
<protein>
    <submittedName>
        <fullName evidence="2">BZ3500_MvSof-1268-A1-R1_Chr3-1g05976 protein</fullName>
    </submittedName>
</protein>
<dbReference type="AlphaFoldDB" id="A0A2X0LK34"/>
<evidence type="ECO:0000313" key="3">
    <source>
        <dbReference type="Proteomes" id="UP000249723"/>
    </source>
</evidence>
<keyword evidence="1" id="KW-0472">Membrane</keyword>
<evidence type="ECO:0000313" key="2">
    <source>
        <dbReference type="EMBL" id="SCZ99373.1"/>
    </source>
</evidence>
<feature type="transmembrane region" description="Helical" evidence="1">
    <location>
        <begin position="25"/>
        <end position="50"/>
    </location>
</feature>
<sequence length="185" mass="20640">MSKAPGRSHYKDKARMIVILSRAPIELLLFSLAAGFIAIVVVATLMHLVVTSNTLTIAYGPWWIFGSAAFIGPWSYPALLLLILNALTYQSFREIGPTRCKWLGFGNHASANTVETEKQEPTVAPGKFIRTRRKLGATFARIFGAGKKEPKLDRSNGPRQPRVLEIDLVIDRVTKEEIEDRTFDV</sequence>
<evidence type="ECO:0000256" key="1">
    <source>
        <dbReference type="SAM" id="Phobius"/>
    </source>
</evidence>
<gene>
    <name evidence="2" type="ORF">BZ3500_MVSOF-1268-A1-R1_CHR3-1G05976</name>
</gene>
<keyword evidence="1" id="KW-1133">Transmembrane helix</keyword>